<dbReference type="OrthoDB" id="7986506at2759"/>
<keyword evidence="2" id="KW-1185">Reference proteome</keyword>
<dbReference type="PANTHER" id="PTHR46409">
    <property type="entry name" value="HTH PSQ-TYPE DOMAIN-CONTAINING PROTEIN"/>
    <property type="match status" value="1"/>
</dbReference>
<protein>
    <submittedName>
        <fullName evidence="1">Uncharacterized protein</fullName>
    </submittedName>
</protein>
<evidence type="ECO:0000313" key="1">
    <source>
        <dbReference type="EMBL" id="GBM14185.1"/>
    </source>
</evidence>
<dbReference type="EMBL" id="BGPR01000339">
    <property type="protein sequence ID" value="GBM14185.1"/>
    <property type="molecule type" value="Genomic_DNA"/>
</dbReference>
<organism evidence="1 2">
    <name type="scientific">Araneus ventricosus</name>
    <name type="common">Orbweaver spider</name>
    <name type="synonym">Epeira ventricosa</name>
    <dbReference type="NCBI Taxonomy" id="182803"/>
    <lineage>
        <taxon>Eukaryota</taxon>
        <taxon>Metazoa</taxon>
        <taxon>Ecdysozoa</taxon>
        <taxon>Arthropoda</taxon>
        <taxon>Chelicerata</taxon>
        <taxon>Arachnida</taxon>
        <taxon>Araneae</taxon>
        <taxon>Araneomorphae</taxon>
        <taxon>Entelegynae</taxon>
        <taxon>Araneoidea</taxon>
        <taxon>Araneidae</taxon>
        <taxon>Araneus</taxon>
    </lineage>
</organism>
<sequence length="174" mass="19652">MEPGSPYFDYATPTSVTAKDLSKDQKYLSDISYAVLTGSSDPSRRDPGPTSHARWLTTANRILRLYVGTLFRADSTSALYYAGILHIMVQYQNESFLYKWIKAFGERNQKLEFFIRRSEKGDGSCNFSQRFYGTSRKPAAEHVGDAFENLLFAGLSRQEDLLPQLNVVTLSSPN</sequence>
<dbReference type="Proteomes" id="UP000499080">
    <property type="component" value="Unassembled WGS sequence"/>
</dbReference>
<comment type="caution">
    <text evidence="1">The sequence shown here is derived from an EMBL/GenBank/DDBJ whole genome shotgun (WGS) entry which is preliminary data.</text>
</comment>
<reference evidence="1 2" key="1">
    <citation type="journal article" date="2019" name="Sci. Rep.">
        <title>Orb-weaving spider Araneus ventricosus genome elucidates the spidroin gene catalogue.</title>
        <authorList>
            <person name="Kono N."/>
            <person name="Nakamura H."/>
            <person name="Ohtoshi R."/>
            <person name="Moran D.A.P."/>
            <person name="Shinohara A."/>
            <person name="Yoshida Y."/>
            <person name="Fujiwara M."/>
            <person name="Mori M."/>
            <person name="Tomita M."/>
            <person name="Arakawa K."/>
        </authorList>
    </citation>
    <scope>NUCLEOTIDE SEQUENCE [LARGE SCALE GENOMIC DNA]</scope>
</reference>
<name>A0A4Y2DF59_ARAVE</name>
<gene>
    <name evidence="1" type="ORF">AVEN_61002_1</name>
</gene>
<proteinExistence type="predicted"/>
<accession>A0A4Y2DF59</accession>
<evidence type="ECO:0000313" key="2">
    <source>
        <dbReference type="Proteomes" id="UP000499080"/>
    </source>
</evidence>
<dbReference type="AlphaFoldDB" id="A0A4Y2DF59"/>
<dbReference type="PANTHER" id="PTHR46409:SF1">
    <property type="entry name" value="HTH PSQ-TYPE DOMAIN-CONTAINING PROTEIN"/>
    <property type="match status" value="1"/>
</dbReference>